<dbReference type="Ensembl" id="ENSCSAVT00000014062.1">
    <property type="protein sequence ID" value="ENSCSAVP00000013902.1"/>
    <property type="gene ID" value="ENSCSAVG00000008147.1"/>
</dbReference>
<proteinExistence type="predicted"/>
<keyword evidence="3" id="KW-1185">Reference proteome</keyword>
<dbReference type="HOGENOM" id="CLU_2031794_0_0_1"/>
<protein>
    <submittedName>
        <fullName evidence="2">Uncharacterized protein</fullName>
    </submittedName>
</protein>
<organism evidence="2 3">
    <name type="scientific">Ciona savignyi</name>
    <name type="common">Pacific transparent sea squirt</name>
    <dbReference type="NCBI Taxonomy" id="51511"/>
    <lineage>
        <taxon>Eukaryota</taxon>
        <taxon>Metazoa</taxon>
        <taxon>Chordata</taxon>
        <taxon>Tunicata</taxon>
        <taxon>Ascidiacea</taxon>
        <taxon>Phlebobranchia</taxon>
        <taxon>Cionidae</taxon>
        <taxon>Ciona</taxon>
    </lineage>
</organism>
<sequence length="122" mass="13506">LFKQLSTLLSVQRSDDVSKKKNSIKSVVSRKQCKRIPSSVKNVAVSRRKTHELLPVDHPSPGPPSDNTDDDVINTTVNNDCDKRSTIVTRSKGRVGNMVKAVKMPWKKCSVVIPMGSHGVKR</sequence>
<evidence type="ECO:0000313" key="2">
    <source>
        <dbReference type="Ensembl" id="ENSCSAVP00000013902.1"/>
    </source>
</evidence>
<reference evidence="2" key="2">
    <citation type="submission" date="2025-08" db="UniProtKB">
        <authorList>
            <consortium name="Ensembl"/>
        </authorList>
    </citation>
    <scope>IDENTIFICATION</scope>
</reference>
<reference evidence="2" key="3">
    <citation type="submission" date="2025-09" db="UniProtKB">
        <authorList>
            <consortium name="Ensembl"/>
        </authorList>
    </citation>
    <scope>IDENTIFICATION</scope>
</reference>
<dbReference type="InParanoid" id="H2Z8J0"/>
<evidence type="ECO:0000313" key="3">
    <source>
        <dbReference type="Proteomes" id="UP000007875"/>
    </source>
</evidence>
<feature type="region of interest" description="Disordered" evidence="1">
    <location>
        <begin position="47"/>
        <end position="70"/>
    </location>
</feature>
<reference evidence="3" key="1">
    <citation type="submission" date="2003-08" db="EMBL/GenBank/DDBJ databases">
        <authorList>
            <person name="Birren B."/>
            <person name="Nusbaum C."/>
            <person name="Abebe A."/>
            <person name="Abouelleil A."/>
            <person name="Adekoya E."/>
            <person name="Ait-zahra M."/>
            <person name="Allen N."/>
            <person name="Allen T."/>
            <person name="An P."/>
            <person name="Anderson M."/>
            <person name="Anderson S."/>
            <person name="Arachchi H."/>
            <person name="Armbruster J."/>
            <person name="Bachantsang P."/>
            <person name="Baldwin J."/>
            <person name="Barry A."/>
            <person name="Bayul T."/>
            <person name="Blitshsteyn B."/>
            <person name="Bloom T."/>
            <person name="Blye J."/>
            <person name="Boguslavskiy L."/>
            <person name="Borowsky M."/>
            <person name="Boukhgalter B."/>
            <person name="Brunache A."/>
            <person name="Butler J."/>
            <person name="Calixte N."/>
            <person name="Calvo S."/>
            <person name="Camarata J."/>
            <person name="Campo K."/>
            <person name="Chang J."/>
            <person name="Cheshatsang Y."/>
            <person name="Citroen M."/>
            <person name="Collymore A."/>
            <person name="Considine T."/>
            <person name="Cook A."/>
            <person name="Cooke P."/>
            <person name="Corum B."/>
            <person name="Cuomo C."/>
            <person name="David R."/>
            <person name="Dawoe T."/>
            <person name="Degray S."/>
            <person name="Dodge S."/>
            <person name="Dooley K."/>
            <person name="Dorje P."/>
            <person name="Dorjee K."/>
            <person name="Dorris L."/>
            <person name="Duffey N."/>
            <person name="Dupes A."/>
            <person name="Elkins T."/>
            <person name="Engels R."/>
            <person name="Erickson J."/>
            <person name="Farina A."/>
            <person name="Faro S."/>
            <person name="Ferreira P."/>
            <person name="Fischer H."/>
            <person name="Fitzgerald M."/>
            <person name="Foley K."/>
            <person name="Gage D."/>
            <person name="Galagan J."/>
            <person name="Gearin G."/>
            <person name="Gnerre S."/>
            <person name="Gnirke A."/>
            <person name="Goyette A."/>
            <person name="Graham J."/>
            <person name="Grandbois E."/>
            <person name="Gyaltsen K."/>
            <person name="Hafez N."/>
            <person name="Hagopian D."/>
            <person name="Hagos B."/>
            <person name="Hall J."/>
            <person name="Hatcher B."/>
            <person name="Heller A."/>
            <person name="Higgins H."/>
            <person name="Honan T."/>
            <person name="Horn A."/>
            <person name="Houde N."/>
            <person name="Hughes L."/>
            <person name="Hulme W."/>
            <person name="Husby E."/>
            <person name="Iliev I."/>
            <person name="Jaffe D."/>
            <person name="Jones C."/>
            <person name="Kamal M."/>
            <person name="Kamat A."/>
            <person name="Kamvysselis M."/>
            <person name="Karlsson E."/>
            <person name="Kells C."/>
            <person name="Kieu A."/>
            <person name="Kisner P."/>
            <person name="Kodira C."/>
            <person name="Kulbokas E."/>
            <person name="Labutti K."/>
            <person name="Lama D."/>
            <person name="Landers T."/>
            <person name="Leger J."/>
            <person name="Levine S."/>
            <person name="Lewis D."/>
            <person name="Lewis T."/>
            <person name="Lindblad-toh K."/>
            <person name="Liu X."/>
            <person name="Lokyitsang T."/>
            <person name="Lokyitsang Y."/>
            <person name="Lucien O."/>
            <person name="Lui A."/>
            <person name="Ma L.J."/>
            <person name="Mabbitt R."/>
            <person name="Macdonald J."/>
            <person name="Maclean C."/>
            <person name="Major J."/>
            <person name="Manning J."/>
            <person name="Marabella R."/>
            <person name="Maru K."/>
            <person name="Matthews C."/>
            <person name="Mauceli E."/>
            <person name="Mccarthy M."/>
            <person name="Mcdonough S."/>
            <person name="Mcghee T."/>
            <person name="Meldrim J."/>
            <person name="Meneus L."/>
            <person name="Mesirov J."/>
            <person name="Mihalev A."/>
            <person name="Mihova T."/>
            <person name="Mikkelsen T."/>
            <person name="Mlenga V."/>
            <person name="Moru K."/>
            <person name="Mozes J."/>
            <person name="Mulrain L."/>
            <person name="Munson G."/>
            <person name="Naylor J."/>
            <person name="Newes C."/>
            <person name="Nguyen C."/>
            <person name="Nguyen N."/>
            <person name="Nguyen T."/>
            <person name="Nicol R."/>
            <person name="Nielsen C."/>
            <person name="Nizzari M."/>
            <person name="Norbu C."/>
            <person name="Norbu N."/>
            <person name="O'donnell P."/>
            <person name="Okoawo O."/>
            <person name="O'leary S."/>
            <person name="Omotosho B."/>
            <person name="O'neill K."/>
            <person name="Osman S."/>
            <person name="Parker S."/>
            <person name="Perrin D."/>
            <person name="Phunkhang P."/>
            <person name="Piqani B."/>
            <person name="Purcell S."/>
            <person name="Rachupka T."/>
            <person name="Ramasamy U."/>
            <person name="Rameau R."/>
            <person name="Ray V."/>
            <person name="Raymond C."/>
            <person name="Retta R."/>
            <person name="Richardson S."/>
            <person name="Rise C."/>
            <person name="Rodriguez J."/>
            <person name="Rogers J."/>
            <person name="Rogov P."/>
            <person name="Rutman M."/>
            <person name="Schupbach R."/>
            <person name="Seaman C."/>
            <person name="Settipalli S."/>
            <person name="Sharpe T."/>
            <person name="Sheridan J."/>
            <person name="Sherpa N."/>
            <person name="Shi J."/>
            <person name="Smirnov S."/>
            <person name="Smith C."/>
            <person name="Sougnez C."/>
            <person name="Spencer B."/>
            <person name="Stalker J."/>
            <person name="Stange-thomann N."/>
            <person name="Stavropoulos S."/>
            <person name="Stetson K."/>
            <person name="Stone C."/>
            <person name="Stone S."/>
            <person name="Stubbs M."/>
            <person name="Talamas J."/>
            <person name="Tchuinga P."/>
            <person name="Tenzing P."/>
            <person name="Tesfaye S."/>
            <person name="Theodore J."/>
            <person name="Thoulutsang Y."/>
            <person name="Topham K."/>
            <person name="Towey S."/>
            <person name="Tsamla T."/>
            <person name="Tsomo N."/>
            <person name="Vallee D."/>
            <person name="Vassiliev H."/>
            <person name="Venkataraman V."/>
            <person name="Vinson J."/>
            <person name="Vo A."/>
            <person name="Wade C."/>
            <person name="Wang S."/>
            <person name="Wangchuk T."/>
            <person name="Wangdi T."/>
            <person name="Whittaker C."/>
            <person name="Wilkinson J."/>
            <person name="Wu Y."/>
            <person name="Wyman D."/>
            <person name="Yadav S."/>
            <person name="Yang S."/>
            <person name="Yang X."/>
            <person name="Yeager S."/>
            <person name="Yee E."/>
            <person name="Young G."/>
            <person name="Zainoun J."/>
            <person name="Zembeck L."/>
            <person name="Zimmer A."/>
            <person name="Zody M."/>
            <person name="Lander E."/>
        </authorList>
    </citation>
    <scope>NUCLEOTIDE SEQUENCE [LARGE SCALE GENOMIC DNA]</scope>
</reference>
<name>H2Z8J0_CIOSA</name>
<dbReference type="AlphaFoldDB" id="H2Z8J0"/>
<dbReference type="Proteomes" id="UP000007875">
    <property type="component" value="Unassembled WGS sequence"/>
</dbReference>
<accession>H2Z8J0</accession>
<evidence type="ECO:0000256" key="1">
    <source>
        <dbReference type="SAM" id="MobiDB-lite"/>
    </source>
</evidence>